<evidence type="ECO:0000313" key="1">
    <source>
        <dbReference type="Proteomes" id="UP000887576"/>
    </source>
</evidence>
<organism evidence="1 2">
    <name type="scientific">Panagrolaimus sp. JU765</name>
    <dbReference type="NCBI Taxonomy" id="591449"/>
    <lineage>
        <taxon>Eukaryota</taxon>
        <taxon>Metazoa</taxon>
        <taxon>Ecdysozoa</taxon>
        <taxon>Nematoda</taxon>
        <taxon>Chromadorea</taxon>
        <taxon>Rhabditida</taxon>
        <taxon>Tylenchina</taxon>
        <taxon>Panagrolaimomorpha</taxon>
        <taxon>Panagrolaimoidea</taxon>
        <taxon>Panagrolaimidae</taxon>
        <taxon>Panagrolaimus</taxon>
    </lineage>
</organism>
<name>A0AC34R2Z3_9BILA</name>
<dbReference type="Proteomes" id="UP000887576">
    <property type="component" value="Unplaced"/>
</dbReference>
<protein>
    <submittedName>
        <fullName evidence="2">Uncharacterized protein</fullName>
    </submittedName>
</protein>
<dbReference type="WBParaSite" id="JU765_v2.g2907.t1">
    <property type="protein sequence ID" value="JU765_v2.g2907.t1"/>
    <property type="gene ID" value="JU765_v2.g2907"/>
</dbReference>
<reference evidence="2" key="1">
    <citation type="submission" date="2022-11" db="UniProtKB">
        <authorList>
            <consortium name="WormBaseParasite"/>
        </authorList>
    </citation>
    <scope>IDENTIFICATION</scope>
</reference>
<proteinExistence type="predicted"/>
<sequence length="196" mass="22361">MAPITNRKRVSRDSLIKARRIKSEKLRDNIYISSGTATMVATPRVSKSKSTSKDQRETRIKSKAKQGEKIESENKLKANLVTEENLAIEKTPETVGNKKTPQSRKRKIETPKVDENADEDKTSVQENSDEIKDAEFKEEEKEVEPRRTRSTRSTRSAKVTKVDATPETKRQTRGSKKDEEHADLEFLETETVVTRS</sequence>
<evidence type="ECO:0000313" key="2">
    <source>
        <dbReference type="WBParaSite" id="JU765_v2.g2907.t1"/>
    </source>
</evidence>
<accession>A0AC34R2Z3</accession>